<protein>
    <submittedName>
        <fullName evidence="1">Uncharacterized protein</fullName>
    </submittedName>
</protein>
<organism evidence="1 2">
    <name type="scientific">Acanthoscelides obtectus</name>
    <name type="common">Bean weevil</name>
    <name type="synonym">Bruchus obtectus</name>
    <dbReference type="NCBI Taxonomy" id="200917"/>
    <lineage>
        <taxon>Eukaryota</taxon>
        <taxon>Metazoa</taxon>
        <taxon>Ecdysozoa</taxon>
        <taxon>Arthropoda</taxon>
        <taxon>Hexapoda</taxon>
        <taxon>Insecta</taxon>
        <taxon>Pterygota</taxon>
        <taxon>Neoptera</taxon>
        <taxon>Endopterygota</taxon>
        <taxon>Coleoptera</taxon>
        <taxon>Polyphaga</taxon>
        <taxon>Cucujiformia</taxon>
        <taxon>Chrysomeloidea</taxon>
        <taxon>Chrysomelidae</taxon>
        <taxon>Bruchinae</taxon>
        <taxon>Bruchini</taxon>
        <taxon>Acanthoscelides</taxon>
    </lineage>
</organism>
<evidence type="ECO:0000313" key="2">
    <source>
        <dbReference type="Proteomes" id="UP001152888"/>
    </source>
</evidence>
<proteinExistence type="predicted"/>
<dbReference type="Proteomes" id="UP001152888">
    <property type="component" value="Unassembled WGS sequence"/>
</dbReference>
<comment type="caution">
    <text evidence="1">The sequence shown here is derived from an EMBL/GenBank/DDBJ whole genome shotgun (WGS) entry which is preliminary data.</text>
</comment>
<evidence type="ECO:0000313" key="1">
    <source>
        <dbReference type="EMBL" id="CAH1961508.1"/>
    </source>
</evidence>
<dbReference type="AlphaFoldDB" id="A0A9P0NW60"/>
<reference evidence="1" key="1">
    <citation type="submission" date="2022-03" db="EMBL/GenBank/DDBJ databases">
        <authorList>
            <person name="Sayadi A."/>
        </authorList>
    </citation>
    <scope>NUCLEOTIDE SEQUENCE</scope>
</reference>
<keyword evidence="2" id="KW-1185">Reference proteome</keyword>
<sequence>MSLKQTSIIGPGYCLQVAKL</sequence>
<accession>A0A9P0NW60</accession>
<dbReference type="EMBL" id="CAKOFQ010006695">
    <property type="protein sequence ID" value="CAH1961508.1"/>
    <property type="molecule type" value="Genomic_DNA"/>
</dbReference>
<gene>
    <name evidence="1" type="ORF">ACAOBT_LOCUS4193</name>
</gene>
<name>A0A9P0NW60_ACAOB</name>